<comment type="caution">
    <text evidence="8">The sequence shown here is derived from an EMBL/GenBank/DDBJ whole genome shotgun (WGS) entry which is preliminary data.</text>
</comment>
<dbReference type="CDD" id="cd13630">
    <property type="entry name" value="PBP2_PDT_1"/>
    <property type="match status" value="1"/>
</dbReference>
<dbReference type="EMBL" id="NXII01000026">
    <property type="protein sequence ID" value="RXI37512.1"/>
    <property type="molecule type" value="Genomic_DNA"/>
</dbReference>
<dbReference type="CDD" id="cd04905">
    <property type="entry name" value="ACT_CM-PDT"/>
    <property type="match status" value="1"/>
</dbReference>
<comment type="pathway">
    <text evidence="1">Amino-acid biosynthesis; L-phenylalanine biosynthesis; phenylpyruvate from prephenate: step 1/1.</text>
</comment>
<keyword evidence="6" id="KW-0456">Lyase</keyword>
<dbReference type="PROSITE" id="PS51671">
    <property type="entry name" value="ACT"/>
    <property type="match status" value="1"/>
</dbReference>
<dbReference type="Proteomes" id="UP000290378">
    <property type="component" value="Unassembled WGS sequence"/>
</dbReference>
<organism evidence="8 9">
    <name type="scientific">Arcobacter cloacae</name>
    <dbReference type="NCBI Taxonomy" id="1054034"/>
    <lineage>
        <taxon>Bacteria</taxon>
        <taxon>Pseudomonadati</taxon>
        <taxon>Campylobacterota</taxon>
        <taxon>Epsilonproteobacteria</taxon>
        <taxon>Campylobacterales</taxon>
        <taxon>Arcobacteraceae</taxon>
        <taxon>Arcobacter</taxon>
    </lineage>
</organism>
<accession>A0A6M8NKY1</accession>
<dbReference type="InterPro" id="IPR045865">
    <property type="entry name" value="ACT-like_dom_sf"/>
</dbReference>
<protein>
    <recommendedName>
        <fullName evidence="2">prephenate dehydratase</fullName>
        <ecNumber evidence="2">4.2.1.51</ecNumber>
    </recommendedName>
</protein>
<evidence type="ECO:0000256" key="1">
    <source>
        <dbReference type="ARBA" id="ARBA00004741"/>
    </source>
</evidence>
<dbReference type="SUPFAM" id="SSF55021">
    <property type="entry name" value="ACT-like"/>
    <property type="match status" value="1"/>
</dbReference>
<dbReference type="PROSITE" id="PS51171">
    <property type="entry name" value="PREPHENATE_DEHYDR_3"/>
    <property type="match status" value="1"/>
</dbReference>
<keyword evidence="5" id="KW-0584">Phenylalanine biosynthesis</keyword>
<name>A0A6M8NKY1_9BACT</name>
<evidence type="ECO:0000256" key="4">
    <source>
        <dbReference type="ARBA" id="ARBA00023141"/>
    </source>
</evidence>
<proteinExistence type="predicted"/>
<evidence type="ECO:0000256" key="7">
    <source>
        <dbReference type="ARBA" id="ARBA00047848"/>
    </source>
</evidence>
<keyword evidence="3" id="KW-0028">Amino-acid biosynthesis</keyword>
<comment type="catalytic activity">
    <reaction evidence="7">
        <text>prephenate + H(+) = 3-phenylpyruvate + CO2 + H2O</text>
        <dbReference type="Rhea" id="RHEA:21648"/>
        <dbReference type="ChEBI" id="CHEBI:15377"/>
        <dbReference type="ChEBI" id="CHEBI:15378"/>
        <dbReference type="ChEBI" id="CHEBI:16526"/>
        <dbReference type="ChEBI" id="CHEBI:18005"/>
        <dbReference type="ChEBI" id="CHEBI:29934"/>
        <dbReference type="EC" id="4.2.1.51"/>
    </reaction>
</comment>
<dbReference type="Gene3D" id="3.30.70.260">
    <property type="match status" value="1"/>
</dbReference>
<dbReference type="RefSeq" id="WP_129014482.1">
    <property type="nucleotide sequence ID" value="NZ_CP053834.1"/>
</dbReference>
<dbReference type="EC" id="4.2.1.51" evidence="2"/>
<keyword evidence="9" id="KW-1185">Reference proteome</keyword>
<dbReference type="GO" id="GO:0005737">
    <property type="term" value="C:cytoplasm"/>
    <property type="evidence" value="ECO:0007669"/>
    <property type="project" value="TreeGrafter"/>
</dbReference>
<dbReference type="PANTHER" id="PTHR21022">
    <property type="entry name" value="PREPHENATE DEHYDRATASE P PROTEIN"/>
    <property type="match status" value="1"/>
</dbReference>
<dbReference type="PIRSF" id="PIRSF001500">
    <property type="entry name" value="Chor_mut_pdt_Ppr"/>
    <property type="match status" value="1"/>
</dbReference>
<gene>
    <name evidence="8" type="ORF">CP963_12420</name>
</gene>
<dbReference type="InterPro" id="IPR001086">
    <property type="entry name" value="Preph_deHydtase"/>
</dbReference>
<sequence>MSENKEKNLKKLYSINEKILELLDKKSILLENEPSLNSFLIKQKLLEKLNLNNYKKLDTKYINQVFNEIYSNSFFYDNEKIVYLGPEGSYTHEASINLFGTNNNYYSVNSIKNIFFEVEEGRAKYGVVPIENSSNGIVGDTINCFDNYNLNIIGETVLDIHHTLVSNCSKTQDIKIIYSKDIAFDQCSIFLENYHLNEVKYEYVDSTTKAAKLAAQTPNSAAICSKLAAKTHNIPVLFESIEDKKDNKTRFLIISKFENERSNNTKTSIIVKLPNTQGSLINFLNDFKKAKINLNKIKSHIVKGISTFFIEFEGDKNDKEVQKIIKKHNSHIKVLGSYMKQIEDI</sequence>
<dbReference type="Gene3D" id="3.40.190.10">
    <property type="entry name" value="Periplasmic binding protein-like II"/>
    <property type="match status" value="2"/>
</dbReference>
<evidence type="ECO:0000256" key="2">
    <source>
        <dbReference type="ARBA" id="ARBA00013147"/>
    </source>
</evidence>
<evidence type="ECO:0000256" key="3">
    <source>
        <dbReference type="ARBA" id="ARBA00022605"/>
    </source>
</evidence>
<dbReference type="Pfam" id="PF00800">
    <property type="entry name" value="PDT"/>
    <property type="match status" value="1"/>
</dbReference>
<reference evidence="8 9" key="1">
    <citation type="submission" date="2017-09" db="EMBL/GenBank/DDBJ databases">
        <title>Genomics of the genus Arcobacter.</title>
        <authorList>
            <person name="Perez-Cataluna A."/>
            <person name="Figueras M.J."/>
            <person name="Salas-Masso N."/>
        </authorList>
    </citation>
    <scope>NUCLEOTIDE SEQUENCE [LARGE SCALE GENOMIC DNA]</scope>
    <source>
        <strain evidence="8 9">CECT 7834</strain>
    </source>
</reference>
<dbReference type="GO" id="GO:0004664">
    <property type="term" value="F:prephenate dehydratase activity"/>
    <property type="evidence" value="ECO:0007669"/>
    <property type="project" value="UniProtKB-EC"/>
</dbReference>
<evidence type="ECO:0000256" key="5">
    <source>
        <dbReference type="ARBA" id="ARBA00023222"/>
    </source>
</evidence>
<evidence type="ECO:0000256" key="6">
    <source>
        <dbReference type="ARBA" id="ARBA00023239"/>
    </source>
</evidence>
<dbReference type="SUPFAM" id="SSF53850">
    <property type="entry name" value="Periplasmic binding protein-like II"/>
    <property type="match status" value="1"/>
</dbReference>
<dbReference type="GO" id="GO:0009094">
    <property type="term" value="P:L-phenylalanine biosynthetic process"/>
    <property type="evidence" value="ECO:0007669"/>
    <property type="project" value="UniProtKB-UniPathway"/>
</dbReference>
<dbReference type="AlphaFoldDB" id="A0A6M8NKY1"/>
<keyword evidence="4" id="KW-0057">Aromatic amino acid biosynthesis</keyword>
<dbReference type="InterPro" id="IPR002912">
    <property type="entry name" value="ACT_dom"/>
</dbReference>
<dbReference type="InterPro" id="IPR008242">
    <property type="entry name" value="Chor_mutase/pphenate_deHydtase"/>
</dbReference>
<evidence type="ECO:0000313" key="8">
    <source>
        <dbReference type="EMBL" id="RXI37512.1"/>
    </source>
</evidence>
<dbReference type="PANTHER" id="PTHR21022:SF19">
    <property type="entry name" value="PREPHENATE DEHYDRATASE-RELATED"/>
    <property type="match status" value="1"/>
</dbReference>
<evidence type="ECO:0000313" key="9">
    <source>
        <dbReference type="Proteomes" id="UP000290378"/>
    </source>
</evidence>